<evidence type="ECO:0000259" key="7">
    <source>
        <dbReference type="Pfam" id="PF03600"/>
    </source>
</evidence>
<dbReference type="InterPro" id="IPR051475">
    <property type="entry name" value="Diverse_Ion_Transporter"/>
</dbReference>
<organism evidence="8 9">
    <name type="scientific">Popillia japonica</name>
    <name type="common">Japanese beetle</name>
    <dbReference type="NCBI Taxonomy" id="7064"/>
    <lineage>
        <taxon>Eukaryota</taxon>
        <taxon>Metazoa</taxon>
        <taxon>Ecdysozoa</taxon>
        <taxon>Arthropoda</taxon>
        <taxon>Hexapoda</taxon>
        <taxon>Insecta</taxon>
        <taxon>Pterygota</taxon>
        <taxon>Neoptera</taxon>
        <taxon>Endopterygota</taxon>
        <taxon>Coleoptera</taxon>
        <taxon>Polyphaga</taxon>
        <taxon>Scarabaeiformia</taxon>
        <taxon>Scarabaeidae</taxon>
        <taxon>Rutelinae</taxon>
        <taxon>Popillia</taxon>
    </lineage>
</organism>
<dbReference type="Pfam" id="PF03600">
    <property type="entry name" value="CitMHS"/>
    <property type="match status" value="1"/>
</dbReference>
<dbReference type="PANTHER" id="PTHR43568">
    <property type="entry name" value="P PROTEIN"/>
    <property type="match status" value="1"/>
</dbReference>
<feature type="transmembrane region" description="Helical" evidence="6">
    <location>
        <begin position="359"/>
        <end position="378"/>
    </location>
</feature>
<keyword evidence="3 6" id="KW-0812">Transmembrane</keyword>
<keyword evidence="2" id="KW-0813">Transport</keyword>
<name>A0AAW1H3B0_POPJA</name>
<evidence type="ECO:0000256" key="5">
    <source>
        <dbReference type="ARBA" id="ARBA00023136"/>
    </source>
</evidence>
<reference evidence="8 9" key="1">
    <citation type="journal article" date="2024" name="BMC Genomics">
        <title>De novo assembly and annotation of Popillia japonica's genome with initial clues to its potential as an invasive pest.</title>
        <authorList>
            <person name="Cucini C."/>
            <person name="Boschi S."/>
            <person name="Funari R."/>
            <person name="Cardaioli E."/>
            <person name="Iannotti N."/>
            <person name="Marturano G."/>
            <person name="Paoli F."/>
            <person name="Bruttini M."/>
            <person name="Carapelli A."/>
            <person name="Frati F."/>
            <person name="Nardi F."/>
        </authorList>
    </citation>
    <scope>NUCLEOTIDE SEQUENCE [LARGE SCALE GENOMIC DNA]</scope>
    <source>
        <strain evidence="8">DMR45628</strain>
    </source>
</reference>
<dbReference type="InterPro" id="IPR004680">
    <property type="entry name" value="Cit_transptr-like_dom"/>
</dbReference>
<gene>
    <name evidence="8" type="ORF">QE152_g41110</name>
</gene>
<proteinExistence type="predicted"/>
<dbReference type="GO" id="GO:0016020">
    <property type="term" value="C:membrane"/>
    <property type="evidence" value="ECO:0007669"/>
    <property type="project" value="UniProtKB-SubCell"/>
</dbReference>
<evidence type="ECO:0000256" key="2">
    <source>
        <dbReference type="ARBA" id="ARBA00022448"/>
    </source>
</evidence>
<dbReference type="InterPro" id="IPR038375">
    <property type="entry name" value="NDUFAF7_sf"/>
</dbReference>
<evidence type="ECO:0000313" key="8">
    <source>
        <dbReference type="EMBL" id="KAK9670921.1"/>
    </source>
</evidence>
<comment type="caution">
    <text evidence="8">The sequence shown here is derived from an EMBL/GenBank/DDBJ whole genome shotgun (WGS) entry which is preliminary data.</text>
</comment>
<comment type="subcellular location">
    <subcellularLocation>
        <location evidence="1">Membrane</location>
        <topology evidence="1">Multi-pass membrane protein</topology>
    </subcellularLocation>
</comment>
<dbReference type="SUPFAM" id="SSF53335">
    <property type="entry name" value="S-adenosyl-L-methionine-dependent methyltransferases"/>
    <property type="match status" value="1"/>
</dbReference>
<evidence type="ECO:0000256" key="6">
    <source>
        <dbReference type="SAM" id="Phobius"/>
    </source>
</evidence>
<dbReference type="InterPro" id="IPR029063">
    <property type="entry name" value="SAM-dependent_MTases_sf"/>
</dbReference>
<feature type="non-terminal residue" evidence="8">
    <location>
        <position position="1"/>
    </location>
</feature>
<evidence type="ECO:0000256" key="3">
    <source>
        <dbReference type="ARBA" id="ARBA00022692"/>
    </source>
</evidence>
<dbReference type="Gene3D" id="3.40.50.12710">
    <property type="match status" value="1"/>
</dbReference>
<keyword evidence="5 6" id="KW-0472">Membrane</keyword>
<protein>
    <submittedName>
        <fullName evidence="8">Citrate transporter</fullName>
    </submittedName>
</protein>
<dbReference type="Proteomes" id="UP001458880">
    <property type="component" value="Unassembled WGS sequence"/>
</dbReference>
<evidence type="ECO:0000256" key="4">
    <source>
        <dbReference type="ARBA" id="ARBA00022989"/>
    </source>
</evidence>
<sequence length="441" mass="49638">AAVEDGKVLAFGPVTQRDFLLKMGIEHRMKNLEEVADEEQMKSIKFGFDMMTDSSKMGNRFKFLSLLPSVLEKLLLKMINCVNSSSSGEKEHLLGVNNAKKYGENRETQTSPSQCHETLVRLSILPPSTEKSSPLDDDVFSSSRIQLSTSSDLKKLLNLKDYFLYLKITILVGIWVACCFVMMTKSDKTQDVHQLSVTPRTTKGYLIPSTFEEKTISVTLEGALLPEYYANLSDKWMSVWIQMIIAKERAGNLTTLNPKSVLASKNITETRRIPLVSEKLIGVVPEISVQEYFDIKSTKCDYPKHCYLRINLETNLETNFPISLIYDVQPINTDTAVIYAATILVFLYILIIFELVHKTLAAIIASTMSLAVLAALNARPTIGEIISWIDIETLLLLFSMMTLVAIFGETGIFDYLAVVAYKLFYGEEKFEKLGPHFSNLL</sequence>
<feature type="transmembrane region" description="Helical" evidence="6">
    <location>
        <begin position="336"/>
        <end position="353"/>
    </location>
</feature>
<keyword evidence="4 6" id="KW-1133">Transmembrane helix</keyword>
<evidence type="ECO:0000256" key="1">
    <source>
        <dbReference type="ARBA" id="ARBA00004141"/>
    </source>
</evidence>
<dbReference type="GO" id="GO:0055085">
    <property type="term" value="P:transmembrane transport"/>
    <property type="evidence" value="ECO:0007669"/>
    <property type="project" value="InterPro"/>
</dbReference>
<accession>A0AAW1H3B0</accession>
<evidence type="ECO:0000313" key="9">
    <source>
        <dbReference type="Proteomes" id="UP001458880"/>
    </source>
</evidence>
<feature type="domain" description="Citrate transporter-like" evidence="7">
    <location>
        <begin position="348"/>
        <end position="428"/>
    </location>
</feature>
<dbReference type="EMBL" id="JASPKY010001981">
    <property type="protein sequence ID" value="KAK9670921.1"/>
    <property type="molecule type" value="Genomic_DNA"/>
</dbReference>
<dbReference type="PANTHER" id="PTHR43568:SF1">
    <property type="entry name" value="P PROTEIN"/>
    <property type="match status" value="1"/>
</dbReference>
<keyword evidence="9" id="KW-1185">Reference proteome</keyword>
<dbReference type="AlphaFoldDB" id="A0AAW1H3B0"/>
<feature type="transmembrane region" description="Helical" evidence="6">
    <location>
        <begin position="162"/>
        <end position="183"/>
    </location>
</feature>